<dbReference type="RefSeq" id="WP_073993795.1">
    <property type="nucleotide sequence ID" value="NZ_FQYT01000015.1"/>
</dbReference>
<dbReference type="PANTHER" id="PTHR11785:SF512">
    <property type="entry name" value="SOBREMESA, ISOFORM B"/>
    <property type="match status" value="1"/>
</dbReference>
<reference evidence="6 7" key="1">
    <citation type="submission" date="2016-11" db="EMBL/GenBank/DDBJ databases">
        <authorList>
            <person name="Jaros S."/>
            <person name="Januszkiewicz K."/>
            <person name="Wedrychowicz H."/>
        </authorList>
    </citation>
    <scope>NUCLEOTIDE SEQUENCE [LARGE SCALE GENOMIC DNA]</scope>
    <source>
        <strain evidence="6 7">DSM 15970</strain>
    </source>
</reference>
<dbReference type="AlphaFoldDB" id="A0A1M6HJI5"/>
<keyword evidence="7" id="KW-1185">Reference proteome</keyword>
<feature type="transmembrane region" description="Helical" evidence="5">
    <location>
        <begin position="229"/>
        <end position="249"/>
    </location>
</feature>
<sequence length="445" mass="48295">MQKRHYGLLTAITMITGIVIGSGIFFKADDILVYTGGSTILGIIVFCIAAFAIIFGSLTISQLAMRTDRPGGIVTYAEDFVGMGAACAFGWFQVLLYLPALCAVVSWVTGIYICQLFGWEGTVFKFTIVGFFVLVFLFVVNTLSARLGGIFQNATMFIKLIPLLLIAVLGLVFGNPGGMMAADAEAFKEATRTAGWMTAFAPIAFSLDGWIVSTSIGHEIKNSKRNFPIALTVAPLVILVVYLLYFVGISSLVGTETIMAEGNDSVFLASTRIFGDFGAKMILIFVIVSVIGTVNGLVLGFIRMPYSLAIRGMIPGSKKMKKLETGVNAMPLNSAITAFLLSLFWLVINYITQSMGMKGDVSEIAICISYLIYVVLYVAVIRLARKREIKGVFKGYIIPCLAIVGSFIILTGSITHPLFPYYVLICLAVLAAGALYYRKNRESIH</sequence>
<feature type="transmembrane region" description="Helical" evidence="5">
    <location>
        <begin position="363"/>
        <end position="384"/>
    </location>
</feature>
<feature type="transmembrane region" description="Helical" evidence="5">
    <location>
        <begin position="282"/>
        <end position="306"/>
    </location>
</feature>
<dbReference type="InterPro" id="IPR002293">
    <property type="entry name" value="AA/rel_permease1"/>
</dbReference>
<dbReference type="GO" id="GO:0015179">
    <property type="term" value="F:L-amino acid transmembrane transporter activity"/>
    <property type="evidence" value="ECO:0007669"/>
    <property type="project" value="TreeGrafter"/>
</dbReference>
<evidence type="ECO:0000256" key="4">
    <source>
        <dbReference type="ARBA" id="ARBA00023136"/>
    </source>
</evidence>
<evidence type="ECO:0000256" key="5">
    <source>
        <dbReference type="SAM" id="Phobius"/>
    </source>
</evidence>
<feature type="transmembrane region" description="Helical" evidence="5">
    <location>
        <begin position="124"/>
        <end position="144"/>
    </location>
</feature>
<dbReference type="STRING" id="1122934.SAMN02745691_01550"/>
<name>A0A1M6HJI5_9FIRM</name>
<accession>A0A1M6HJI5</accession>
<feature type="transmembrane region" description="Helical" evidence="5">
    <location>
        <begin position="327"/>
        <end position="351"/>
    </location>
</feature>
<dbReference type="Proteomes" id="UP000184342">
    <property type="component" value="Unassembled WGS sequence"/>
</dbReference>
<dbReference type="Pfam" id="PF13520">
    <property type="entry name" value="AA_permease_2"/>
    <property type="match status" value="1"/>
</dbReference>
<dbReference type="PANTHER" id="PTHR11785">
    <property type="entry name" value="AMINO ACID TRANSPORTER"/>
    <property type="match status" value="1"/>
</dbReference>
<evidence type="ECO:0000256" key="1">
    <source>
        <dbReference type="ARBA" id="ARBA00004141"/>
    </source>
</evidence>
<dbReference type="InterPro" id="IPR050598">
    <property type="entry name" value="AminoAcid_Transporter"/>
</dbReference>
<feature type="transmembrane region" description="Helical" evidence="5">
    <location>
        <begin position="194"/>
        <end position="217"/>
    </location>
</feature>
<feature type="transmembrane region" description="Helical" evidence="5">
    <location>
        <begin position="94"/>
        <end position="118"/>
    </location>
</feature>
<feature type="transmembrane region" description="Helical" evidence="5">
    <location>
        <begin position="419"/>
        <end position="437"/>
    </location>
</feature>
<keyword evidence="2 5" id="KW-0812">Transmembrane</keyword>
<proteinExistence type="predicted"/>
<evidence type="ECO:0000256" key="2">
    <source>
        <dbReference type="ARBA" id="ARBA00022692"/>
    </source>
</evidence>
<organism evidence="6 7">
    <name type="scientific">Parasporobacterium paucivorans DSM 15970</name>
    <dbReference type="NCBI Taxonomy" id="1122934"/>
    <lineage>
        <taxon>Bacteria</taxon>
        <taxon>Bacillati</taxon>
        <taxon>Bacillota</taxon>
        <taxon>Clostridia</taxon>
        <taxon>Lachnospirales</taxon>
        <taxon>Lachnospiraceae</taxon>
        <taxon>Parasporobacterium</taxon>
    </lineage>
</organism>
<keyword evidence="4 5" id="KW-0472">Membrane</keyword>
<evidence type="ECO:0000313" key="6">
    <source>
        <dbReference type="EMBL" id="SHJ22347.1"/>
    </source>
</evidence>
<comment type="subcellular location">
    <subcellularLocation>
        <location evidence="1">Membrane</location>
        <topology evidence="1">Multi-pass membrane protein</topology>
    </subcellularLocation>
</comment>
<dbReference type="EMBL" id="FQYT01000015">
    <property type="protein sequence ID" value="SHJ22347.1"/>
    <property type="molecule type" value="Genomic_DNA"/>
</dbReference>
<feature type="transmembrane region" description="Helical" evidence="5">
    <location>
        <begin position="396"/>
        <end position="413"/>
    </location>
</feature>
<dbReference type="Gene3D" id="1.20.1740.10">
    <property type="entry name" value="Amino acid/polyamine transporter I"/>
    <property type="match status" value="1"/>
</dbReference>
<feature type="transmembrane region" description="Helical" evidence="5">
    <location>
        <begin position="7"/>
        <end position="26"/>
    </location>
</feature>
<evidence type="ECO:0000256" key="3">
    <source>
        <dbReference type="ARBA" id="ARBA00022989"/>
    </source>
</evidence>
<dbReference type="OrthoDB" id="3181223at2"/>
<dbReference type="GO" id="GO:0016020">
    <property type="term" value="C:membrane"/>
    <property type="evidence" value="ECO:0007669"/>
    <property type="project" value="UniProtKB-SubCell"/>
</dbReference>
<feature type="transmembrane region" description="Helical" evidence="5">
    <location>
        <begin position="156"/>
        <end position="174"/>
    </location>
</feature>
<feature type="transmembrane region" description="Helical" evidence="5">
    <location>
        <begin position="32"/>
        <end position="60"/>
    </location>
</feature>
<evidence type="ECO:0000313" key="7">
    <source>
        <dbReference type="Proteomes" id="UP000184342"/>
    </source>
</evidence>
<gene>
    <name evidence="6" type="ORF">SAMN02745691_01550</name>
</gene>
<dbReference type="PIRSF" id="PIRSF006060">
    <property type="entry name" value="AA_transporter"/>
    <property type="match status" value="1"/>
</dbReference>
<protein>
    <submittedName>
        <fullName evidence="6">Basic amino acid/polyamine antiporter, APA family</fullName>
    </submittedName>
</protein>
<keyword evidence="3 5" id="KW-1133">Transmembrane helix</keyword>